<accession>A0A6A6Q7N9</accession>
<name>A0A6A6Q7N9_9PEZI</name>
<reference evidence="2" key="1">
    <citation type="journal article" date="2020" name="Stud. Mycol.">
        <title>101 Dothideomycetes genomes: a test case for predicting lifestyles and emergence of pathogens.</title>
        <authorList>
            <person name="Haridas S."/>
            <person name="Albert R."/>
            <person name="Binder M."/>
            <person name="Bloem J."/>
            <person name="Labutti K."/>
            <person name="Salamov A."/>
            <person name="Andreopoulos B."/>
            <person name="Baker S."/>
            <person name="Barry K."/>
            <person name="Bills G."/>
            <person name="Bluhm B."/>
            <person name="Cannon C."/>
            <person name="Castanera R."/>
            <person name="Culley D."/>
            <person name="Daum C."/>
            <person name="Ezra D."/>
            <person name="Gonzalez J."/>
            <person name="Henrissat B."/>
            <person name="Kuo A."/>
            <person name="Liang C."/>
            <person name="Lipzen A."/>
            <person name="Lutzoni F."/>
            <person name="Magnuson J."/>
            <person name="Mondo S."/>
            <person name="Nolan M."/>
            <person name="Ohm R."/>
            <person name="Pangilinan J."/>
            <person name="Park H.-J."/>
            <person name="Ramirez L."/>
            <person name="Alfaro M."/>
            <person name="Sun H."/>
            <person name="Tritt A."/>
            <person name="Yoshinaga Y."/>
            <person name="Zwiers L.-H."/>
            <person name="Turgeon B."/>
            <person name="Goodwin S."/>
            <person name="Spatafora J."/>
            <person name="Crous P."/>
            <person name="Grigoriev I."/>
        </authorList>
    </citation>
    <scope>NUCLEOTIDE SEQUENCE</scope>
    <source>
        <strain evidence="2">CBS 269.34</strain>
    </source>
</reference>
<dbReference type="Proteomes" id="UP000799750">
    <property type="component" value="Unassembled WGS sequence"/>
</dbReference>
<proteinExistence type="predicted"/>
<dbReference type="AlphaFoldDB" id="A0A6A6Q7N9"/>
<protein>
    <submittedName>
        <fullName evidence="2">Uncharacterized protein</fullName>
    </submittedName>
</protein>
<feature type="region of interest" description="Disordered" evidence="1">
    <location>
        <begin position="1"/>
        <end position="20"/>
    </location>
</feature>
<evidence type="ECO:0000313" key="2">
    <source>
        <dbReference type="EMBL" id="KAF2488400.1"/>
    </source>
</evidence>
<feature type="compositionally biased region" description="Polar residues" evidence="1">
    <location>
        <begin position="1"/>
        <end position="10"/>
    </location>
</feature>
<sequence length="95" mass="11211">MRSSRWSMQAQPHRPPTRSAPHVFRQRHCIMMLFVRNSFPRPTITAIEIIYRSLVCISHLTVLCRSIDSRDRLATSLLYLMSMHVYFIHVKAVSR</sequence>
<evidence type="ECO:0000256" key="1">
    <source>
        <dbReference type="SAM" id="MobiDB-lite"/>
    </source>
</evidence>
<dbReference type="EMBL" id="MU004203">
    <property type="protein sequence ID" value="KAF2488400.1"/>
    <property type="molecule type" value="Genomic_DNA"/>
</dbReference>
<keyword evidence="3" id="KW-1185">Reference proteome</keyword>
<evidence type="ECO:0000313" key="3">
    <source>
        <dbReference type="Proteomes" id="UP000799750"/>
    </source>
</evidence>
<organism evidence="2 3">
    <name type="scientific">Lophium mytilinum</name>
    <dbReference type="NCBI Taxonomy" id="390894"/>
    <lineage>
        <taxon>Eukaryota</taxon>
        <taxon>Fungi</taxon>
        <taxon>Dikarya</taxon>
        <taxon>Ascomycota</taxon>
        <taxon>Pezizomycotina</taxon>
        <taxon>Dothideomycetes</taxon>
        <taxon>Pleosporomycetidae</taxon>
        <taxon>Mytilinidiales</taxon>
        <taxon>Mytilinidiaceae</taxon>
        <taxon>Lophium</taxon>
    </lineage>
</organism>
<gene>
    <name evidence="2" type="ORF">BU16DRAFT_226189</name>
</gene>